<dbReference type="HOGENOM" id="CLU_057924_2_1_1"/>
<protein>
    <submittedName>
        <fullName evidence="7">Serpentine Receptor, class D (Delta)</fullName>
    </submittedName>
</protein>
<evidence type="ECO:0000313" key="7">
    <source>
        <dbReference type="EMBL" id="CCD65910.2"/>
    </source>
</evidence>
<name>Q95QP1_CAEEL</name>
<dbReference type="RefSeq" id="NP_001309489.1">
    <property type="nucleotide sequence ID" value="NM_001322736.1"/>
</dbReference>
<dbReference type="eggNOG" id="ENOG502QYGV">
    <property type="taxonomic scope" value="Eukaryota"/>
</dbReference>
<dbReference type="GO" id="GO:0016020">
    <property type="term" value="C:membrane"/>
    <property type="evidence" value="ECO:0007669"/>
    <property type="project" value="UniProtKB-SubCell"/>
</dbReference>
<dbReference type="UCSC" id="E04F6.14">
    <property type="organism name" value="c. elegans"/>
</dbReference>
<dbReference type="PANTHER" id="PTHR22945">
    <property type="entry name" value="SERPENTINE RECEPTOR, CLASS D DELTA"/>
    <property type="match status" value="1"/>
</dbReference>
<dbReference type="Proteomes" id="UP000001940">
    <property type="component" value="Chromosome II"/>
</dbReference>
<sequence length="325" mass="36963">MCSDSNCYVPFFNIYWSVYGILGLFLQLTLIYLIFQKLPVFLNNLRYFLINSAFSQLTLVILAFTSQYRFLTNSTSMAILSPGPCRFFGPDVCFANYIIYMAVAQGSGMAILVTMVFRFIHLTNNQISRKQSIVLIIVSYIFPVYNMIIPFTAPRDFTTVQNLTAIEHSTYNLSLYYPFPGFSDIGNFQFVSTTINVTLGAYGIPIACIILTNKGLRQVRKNQFMSDSTKEIAIKFIYGLFVQSILPVVSYIPMVTSYLYSQYTGEEVLISEHLTLGTNSLPGLLDPFISFYFVMPFRQTILNFLFPIRQRSSIIVVNSSNSHPI</sequence>
<feature type="transmembrane region" description="Helical" evidence="6">
    <location>
        <begin position="97"/>
        <end position="120"/>
    </location>
</feature>
<dbReference type="InterPro" id="IPR019421">
    <property type="entry name" value="7TM_GPCR_serpentine_rcpt_Srd"/>
</dbReference>
<reference evidence="7 8" key="1">
    <citation type="journal article" date="1998" name="Science">
        <title>Genome sequence of the nematode C. elegans: a platform for investigating biology.</title>
        <authorList>
            <consortium name="The C. elegans sequencing consortium"/>
            <person name="Sulson J.E."/>
            <person name="Waterston R."/>
        </authorList>
    </citation>
    <scope>NUCLEOTIDE SEQUENCE [LARGE SCALE GENOMIC DNA]</scope>
    <source>
        <strain evidence="7 8">Bristol N2</strain>
    </source>
</reference>
<dbReference type="GeneID" id="191818"/>
<dbReference type="InParanoid" id="Q95QP1"/>
<evidence type="ECO:0000313" key="8">
    <source>
        <dbReference type="Proteomes" id="UP000001940"/>
    </source>
</evidence>
<evidence type="ECO:0000256" key="2">
    <source>
        <dbReference type="ARBA" id="ARBA00009166"/>
    </source>
</evidence>
<feature type="transmembrane region" description="Helical" evidence="6">
    <location>
        <begin position="188"/>
        <end position="211"/>
    </location>
</feature>
<keyword evidence="7" id="KW-0675">Receptor</keyword>
<proteinExistence type="inferred from homology"/>
<dbReference type="SMR" id="Q95QP1"/>
<dbReference type="KEGG" id="cel:CELE_E04F6.14"/>
<organism evidence="7 8">
    <name type="scientific">Caenorhabditis elegans</name>
    <dbReference type="NCBI Taxonomy" id="6239"/>
    <lineage>
        <taxon>Eukaryota</taxon>
        <taxon>Metazoa</taxon>
        <taxon>Ecdysozoa</taxon>
        <taxon>Nematoda</taxon>
        <taxon>Chromadorea</taxon>
        <taxon>Rhabditida</taxon>
        <taxon>Rhabditina</taxon>
        <taxon>Rhabditomorpha</taxon>
        <taxon>Rhabditoidea</taxon>
        <taxon>Rhabditidae</taxon>
        <taxon>Peloderinae</taxon>
        <taxon>Caenorhabditis</taxon>
    </lineage>
</organism>
<dbReference type="InterPro" id="IPR050920">
    <property type="entry name" value="Nematode_rcpt-like_delta"/>
</dbReference>
<feature type="transmembrane region" description="Helical" evidence="6">
    <location>
        <begin position="232"/>
        <end position="252"/>
    </location>
</feature>
<dbReference type="PaxDb" id="6239-E04F6.14"/>
<evidence type="ECO:0000256" key="4">
    <source>
        <dbReference type="ARBA" id="ARBA00022989"/>
    </source>
</evidence>
<evidence type="ECO:0000256" key="5">
    <source>
        <dbReference type="ARBA" id="ARBA00023136"/>
    </source>
</evidence>
<keyword evidence="3 6" id="KW-0812">Transmembrane</keyword>
<dbReference type="PANTHER" id="PTHR22945:SF100">
    <property type="entry name" value="SERPENTINE RECEPTOR, CLASS D (DELTA)"/>
    <property type="match status" value="1"/>
</dbReference>
<dbReference type="Pfam" id="PF10317">
    <property type="entry name" value="7TM_GPCR_Srd"/>
    <property type="match status" value="1"/>
</dbReference>
<dbReference type="EMBL" id="BX284602">
    <property type="protein sequence ID" value="CCD65910.2"/>
    <property type="molecule type" value="Genomic_DNA"/>
</dbReference>
<dbReference type="OrthoDB" id="5785156at2759"/>
<feature type="transmembrane region" description="Helical" evidence="6">
    <location>
        <begin position="288"/>
        <end position="306"/>
    </location>
</feature>
<evidence type="ECO:0000313" key="9">
    <source>
        <dbReference type="WormBase" id="E04F6.14"/>
    </source>
</evidence>
<dbReference type="CTD" id="191818"/>
<dbReference type="WormBase" id="E04F6.14">
    <property type="protein sequence ID" value="CE51411"/>
    <property type="gene ID" value="WBGene00005134"/>
    <property type="gene designation" value="srd-56"/>
</dbReference>
<feature type="transmembrane region" description="Helical" evidence="6">
    <location>
        <begin position="47"/>
        <end position="68"/>
    </location>
</feature>
<comment type="subcellular location">
    <subcellularLocation>
        <location evidence="1">Membrane</location>
        <topology evidence="1">Multi-pass membrane protein</topology>
    </subcellularLocation>
</comment>
<comment type="similarity">
    <text evidence="2">Belongs to the nematode receptor-like protein srd family.</text>
</comment>
<gene>
    <name evidence="7 9" type="primary">srd-56</name>
    <name evidence="7" type="ORF">CELE_E04F6.14</name>
    <name evidence="9" type="ORF">E04F6.14</name>
</gene>
<evidence type="ECO:0000256" key="1">
    <source>
        <dbReference type="ARBA" id="ARBA00004141"/>
    </source>
</evidence>
<dbReference type="SUPFAM" id="SSF81321">
    <property type="entry name" value="Family A G protein-coupled receptor-like"/>
    <property type="match status" value="1"/>
</dbReference>
<feature type="transmembrane region" description="Helical" evidence="6">
    <location>
        <begin position="132"/>
        <end position="153"/>
    </location>
</feature>
<keyword evidence="4 6" id="KW-1133">Transmembrane helix</keyword>
<dbReference type="AGR" id="WB:WBGene00005134"/>
<keyword evidence="8" id="KW-1185">Reference proteome</keyword>
<feature type="transmembrane region" description="Helical" evidence="6">
    <location>
        <begin position="14"/>
        <end position="35"/>
    </location>
</feature>
<evidence type="ECO:0000256" key="6">
    <source>
        <dbReference type="SAM" id="Phobius"/>
    </source>
</evidence>
<dbReference type="AlphaFoldDB" id="Q95QP1"/>
<keyword evidence="5 6" id="KW-0472">Membrane</keyword>
<evidence type="ECO:0000256" key="3">
    <source>
        <dbReference type="ARBA" id="ARBA00022692"/>
    </source>
</evidence>
<accession>Q95QP1</accession>